<feature type="transmembrane region" description="Helical" evidence="1">
    <location>
        <begin position="20"/>
        <end position="39"/>
    </location>
</feature>
<keyword evidence="1" id="KW-1133">Transmembrane helix</keyword>
<proteinExistence type="predicted"/>
<keyword evidence="1" id="KW-0472">Membrane</keyword>
<keyword evidence="1" id="KW-0812">Transmembrane</keyword>
<protein>
    <submittedName>
        <fullName evidence="2">Pilus assembly protein Flp/PilA</fullName>
    </submittedName>
</protein>
<evidence type="ECO:0000256" key="1">
    <source>
        <dbReference type="SAM" id="Phobius"/>
    </source>
</evidence>
<accession>A0A1H0MDQ1</accession>
<reference evidence="2 3" key="1">
    <citation type="submission" date="2016-10" db="EMBL/GenBank/DDBJ databases">
        <authorList>
            <person name="de Groot N.N."/>
        </authorList>
    </citation>
    <scope>NUCLEOTIDE SEQUENCE [LARGE SCALE GENOMIC DNA]</scope>
    <source>
        <strain evidence="2 3">S137</strain>
    </source>
</reference>
<dbReference type="Proteomes" id="UP000182412">
    <property type="component" value="Unassembled WGS sequence"/>
</dbReference>
<dbReference type="EMBL" id="FNJQ01000001">
    <property type="protein sequence ID" value="SDO78569.1"/>
    <property type="molecule type" value="Genomic_DNA"/>
</dbReference>
<organism evidence="2 3">
    <name type="scientific">Selenomonas ruminantium</name>
    <dbReference type="NCBI Taxonomy" id="971"/>
    <lineage>
        <taxon>Bacteria</taxon>
        <taxon>Bacillati</taxon>
        <taxon>Bacillota</taxon>
        <taxon>Negativicutes</taxon>
        <taxon>Selenomonadales</taxon>
        <taxon>Selenomonadaceae</taxon>
        <taxon>Selenomonas</taxon>
    </lineage>
</organism>
<dbReference type="OrthoDB" id="1669658at2"/>
<name>A0A1H0MDQ1_SELRU</name>
<evidence type="ECO:0000313" key="2">
    <source>
        <dbReference type="EMBL" id="SDO78569.1"/>
    </source>
</evidence>
<dbReference type="AlphaFoldDB" id="A0A1H0MDQ1"/>
<sequence>MKEIMEYLKVRYCNENGQGIVEYALILAFVVAIATYVGGDGTLTTKISTVFQNVTNAFGK</sequence>
<evidence type="ECO:0000313" key="3">
    <source>
        <dbReference type="Proteomes" id="UP000182412"/>
    </source>
</evidence>
<dbReference type="RefSeq" id="WP_074570722.1">
    <property type="nucleotide sequence ID" value="NZ_FNJQ01000001.1"/>
</dbReference>
<gene>
    <name evidence="2" type="ORF">SAMN05216366_101128</name>
</gene>